<dbReference type="InterPro" id="IPR056630">
    <property type="entry name" value="KH_N4BP1_2nd"/>
</dbReference>
<feature type="region of interest" description="Disordered" evidence="2">
    <location>
        <begin position="264"/>
        <end position="329"/>
    </location>
</feature>
<evidence type="ECO:0000259" key="8">
    <source>
        <dbReference type="Pfam" id="PF23255"/>
    </source>
</evidence>
<dbReference type="OrthoDB" id="392925at2759"/>
<comment type="similarity">
    <text evidence="1">Belongs to the N4BP1 family.</text>
</comment>
<feature type="domain" description="N4BP1 UBA-like" evidence="6">
    <location>
        <begin position="332"/>
        <end position="376"/>
    </location>
</feature>
<feature type="compositionally biased region" description="Basic and acidic residues" evidence="2">
    <location>
        <begin position="307"/>
        <end position="320"/>
    </location>
</feature>
<reference evidence="9" key="2">
    <citation type="submission" date="2025-09" db="UniProtKB">
        <authorList>
            <consortium name="Ensembl"/>
        </authorList>
    </citation>
    <scope>IDENTIFICATION</scope>
</reference>
<proteinExistence type="inferred from homology"/>
<dbReference type="GeneTree" id="ENSGT00940000161519"/>
<dbReference type="Proteomes" id="UP000264800">
    <property type="component" value="Unplaced"/>
</dbReference>
<dbReference type="RefSeq" id="XP_017292982.1">
    <property type="nucleotide sequence ID" value="XM_017437493.3"/>
</dbReference>
<dbReference type="Pfam" id="PF23255">
    <property type="entry name" value="DUF7070"/>
    <property type="match status" value="1"/>
</dbReference>
<dbReference type="Pfam" id="PF23052">
    <property type="entry name" value="KH_N4BP1_2nd"/>
    <property type="match status" value="1"/>
</dbReference>
<name>A0A3Q3EUD0_KRYMA</name>
<dbReference type="PANTHER" id="PTHR12876:SF28">
    <property type="entry name" value="PROTEIN KHNYN"/>
    <property type="match status" value="1"/>
</dbReference>
<dbReference type="InterPro" id="IPR055498">
    <property type="entry name" value="DUF7070"/>
</dbReference>
<feature type="domain" description="N4BP1 first type I KH-domain" evidence="4">
    <location>
        <begin position="20"/>
        <end position="85"/>
    </location>
</feature>
<evidence type="ECO:0000256" key="1">
    <source>
        <dbReference type="ARBA" id="ARBA00038274"/>
    </source>
</evidence>
<feature type="region of interest" description="Disordered" evidence="2">
    <location>
        <begin position="212"/>
        <end position="252"/>
    </location>
</feature>
<dbReference type="OMA" id="SCGYTEQ"/>
<evidence type="ECO:0000259" key="4">
    <source>
        <dbReference type="Pfam" id="PF23050"/>
    </source>
</evidence>
<feature type="compositionally biased region" description="Polar residues" evidence="2">
    <location>
        <begin position="242"/>
        <end position="252"/>
    </location>
</feature>
<reference evidence="9" key="1">
    <citation type="submission" date="2025-08" db="UniProtKB">
        <authorList>
            <consortium name="Ensembl"/>
        </authorList>
    </citation>
    <scope>IDENTIFICATION</scope>
</reference>
<dbReference type="STRING" id="37003.ENSKMAP00000005342"/>
<sequence>MDGERSNEGDGFGGDSEVEDEFACAGMLRGSLTSLHSTVERIFSVTFGIGTNDLPQGNNGQIWLKLRGQSSSVKAAKLFVKGVVNQEQQQEVQYPQALHCIFCGARGLFMDSLIRSTSAVIVVGSPGFLLISGLMEPVVRAYSLIADLVVRYEGAQSRRTDMGDRSSGESLDSRRAFKTLVEKWEDRHTLDLLVLPGSVKEILLYLVKESGLGSSHSPVLTDEKTGAKSQRVSNDKWDKSSTTEQTLPNPFGTTDQWAEELAVGKNSSAKDSPFKSFFSPVGTRGRAEGAEERLLHSPEEVGEEEQLGQRETIDTKRLEKDEEQEQSSMGNKEFLLLLKFFTAMGYTEDVVKQVLARTGLKEASQILDLVQQEQDRSDQNQKTQGVAKTNNKNSVVLNQGRDQPCETEHKDDERTLAGACKDEQKEKEATKSPKDFQGEGSSELEGTEQEEDFVLGVLKKAAVSCGYTEQNITKVYHRLPDGSTHQLLLELQKEGSREADDFREEHNDIQDVMLEKERQITETTKTKPKGDIELFLPKEKRESDKKGQVKMTNCSLPIADLDLPTWTDKAQELPTSQYTSQPRQQQPLNPQTQVILPEVKGPPMPTYHSPLDPQSFMSNKQHVQTTHWPDPTMSKQNHQVEINTSNLKHSSNFLKQQLQTHAHTFTNNDLSSTKTKDKQSLIPSSSLVVTGEQRFLEGLQTPFELKLTDEPGDIKLRTIIIDGSNVAMSHGLGHFFSCRGIALAIQHFWDRGHRHISALVPQWRQKSDPRIKEKHYLTELQKLGLLSYTPSREVQGKRISSYDDRLILQLAHKTDGVIVTNDNLRDLSDESSVWRDIIKKRLLQYTFVGDLFMVPDDPLGRGGPHLDDFLRSEHRTPDPGNHSFAGLATPFFSTKPPRSQTEVLNFRDRTPGGALVASGGGGRGRGKVHGKGWNGEPQHRHHGGVGGGMTVNLDRTTEETAGFREQLLSVFPGQDNMVTLVLQCHQAERDINVLSDLILEQQKD</sequence>
<keyword evidence="10" id="KW-1185">Reference proteome</keyword>
<evidence type="ECO:0000259" key="6">
    <source>
        <dbReference type="Pfam" id="PF23053"/>
    </source>
</evidence>
<dbReference type="InterPro" id="IPR021869">
    <property type="entry name" value="RNase_Zc3h12_NYN"/>
</dbReference>
<feature type="domain" description="RNase NYN" evidence="3">
    <location>
        <begin position="716"/>
        <end position="868"/>
    </location>
</feature>
<protein>
    <submittedName>
        <fullName evidence="9">KH and NYN domain containing</fullName>
    </submittedName>
</protein>
<dbReference type="InterPro" id="IPR036612">
    <property type="entry name" value="KH_dom_type_1_sf"/>
</dbReference>
<accession>A0A3Q3EUD0</accession>
<evidence type="ECO:0000259" key="3">
    <source>
        <dbReference type="Pfam" id="PF11977"/>
    </source>
</evidence>
<feature type="region of interest" description="Disordered" evidence="2">
    <location>
        <begin position="910"/>
        <end position="947"/>
    </location>
</feature>
<dbReference type="GO" id="GO:0036464">
    <property type="term" value="C:cytoplasmic ribonucleoprotein granule"/>
    <property type="evidence" value="ECO:0007669"/>
    <property type="project" value="TreeGrafter"/>
</dbReference>
<dbReference type="AlphaFoldDB" id="A0A3Q3EUD0"/>
<evidence type="ECO:0000259" key="5">
    <source>
        <dbReference type="Pfam" id="PF23052"/>
    </source>
</evidence>
<dbReference type="CTD" id="23351"/>
<dbReference type="PANTHER" id="PTHR12876">
    <property type="entry name" value="N4BP1-RELATED"/>
    <property type="match status" value="1"/>
</dbReference>
<dbReference type="Pfam" id="PF23050">
    <property type="entry name" value="KH_N4BP1_1st"/>
    <property type="match status" value="1"/>
</dbReference>
<organism evidence="9 10">
    <name type="scientific">Kryptolebias marmoratus</name>
    <name type="common">Mangrove killifish</name>
    <name type="synonym">Rivulus marmoratus</name>
    <dbReference type="NCBI Taxonomy" id="37003"/>
    <lineage>
        <taxon>Eukaryota</taxon>
        <taxon>Metazoa</taxon>
        <taxon>Chordata</taxon>
        <taxon>Craniata</taxon>
        <taxon>Vertebrata</taxon>
        <taxon>Euteleostomi</taxon>
        <taxon>Actinopterygii</taxon>
        <taxon>Neopterygii</taxon>
        <taxon>Teleostei</taxon>
        <taxon>Neoteleostei</taxon>
        <taxon>Acanthomorphata</taxon>
        <taxon>Ovalentaria</taxon>
        <taxon>Atherinomorphae</taxon>
        <taxon>Cyprinodontiformes</taxon>
        <taxon>Rivulidae</taxon>
        <taxon>Kryptolebias</taxon>
    </lineage>
</organism>
<evidence type="ECO:0000256" key="2">
    <source>
        <dbReference type="SAM" id="MobiDB-lite"/>
    </source>
</evidence>
<dbReference type="Gene3D" id="3.40.50.11980">
    <property type="match status" value="1"/>
</dbReference>
<dbReference type="InterPro" id="IPR056629">
    <property type="entry name" value="KH_N4BP1_1st"/>
</dbReference>
<dbReference type="SUPFAM" id="SSF54791">
    <property type="entry name" value="Eukaryotic type KH-domain (KH-domain type I)"/>
    <property type="match status" value="1"/>
</dbReference>
<dbReference type="GO" id="GO:0004521">
    <property type="term" value="F:RNA endonuclease activity"/>
    <property type="evidence" value="ECO:0007669"/>
    <property type="project" value="TreeGrafter"/>
</dbReference>
<dbReference type="FunFam" id="3.40.50.11980:FF:000001">
    <property type="entry name" value="ZC3H12A isoform 1"/>
    <property type="match status" value="1"/>
</dbReference>
<dbReference type="Ensembl" id="ENSKMAT00000005434.1">
    <property type="protein sequence ID" value="ENSKMAP00000005342.1"/>
    <property type="gene ID" value="ENSKMAG00000004051.1"/>
</dbReference>
<evidence type="ECO:0000259" key="7">
    <source>
        <dbReference type="Pfam" id="PF23054"/>
    </source>
</evidence>
<feature type="domain" description="DUF7070" evidence="8">
    <location>
        <begin position="449"/>
        <end position="497"/>
    </location>
</feature>
<dbReference type="GO" id="GO:0003729">
    <property type="term" value="F:mRNA binding"/>
    <property type="evidence" value="ECO:0007669"/>
    <property type="project" value="TreeGrafter"/>
</dbReference>
<dbReference type="Pfam" id="PF23053">
    <property type="entry name" value="UBA_N4BP1"/>
    <property type="match status" value="1"/>
</dbReference>
<dbReference type="InterPro" id="IPR056631">
    <property type="entry name" value="UBA_N4BP1"/>
</dbReference>
<dbReference type="InterPro" id="IPR056578">
    <property type="entry name" value="UBA_N4BP1_C"/>
</dbReference>
<dbReference type="InterPro" id="IPR051101">
    <property type="entry name" value="ZC3H12/N4BP1_RNase_Reg"/>
</dbReference>
<evidence type="ECO:0000313" key="10">
    <source>
        <dbReference type="Proteomes" id="UP000264800"/>
    </source>
</evidence>
<feature type="region of interest" description="Disordered" evidence="2">
    <location>
        <begin position="371"/>
        <end position="448"/>
    </location>
</feature>
<feature type="domain" description="N4BP1 second type I KH-domain" evidence="5">
    <location>
        <begin position="86"/>
        <end position="209"/>
    </location>
</feature>
<dbReference type="Pfam" id="PF23054">
    <property type="entry name" value="UBA_N4BP1_C"/>
    <property type="match status" value="1"/>
</dbReference>
<dbReference type="RefSeq" id="XP_017292983.1">
    <property type="nucleotide sequence ID" value="XM_017437494.3"/>
</dbReference>
<dbReference type="KEGG" id="kmr:108248615"/>
<dbReference type="GeneID" id="108248615"/>
<feature type="compositionally biased region" description="Basic and acidic residues" evidence="2">
    <location>
        <begin position="403"/>
        <end position="437"/>
    </location>
</feature>
<evidence type="ECO:0000313" key="9">
    <source>
        <dbReference type="Ensembl" id="ENSKMAP00000005342.1"/>
    </source>
</evidence>
<feature type="domain" description="N4BP1 C-terminal UBA" evidence="7">
    <location>
        <begin position="954"/>
        <end position="1000"/>
    </location>
</feature>
<dbReference type="Pfam" id="PF11977">
    <property type="entry name" value="RNase_Zc3h12a"/>
    <property type="match status" value="1"/>
</dbReference>
<dbReference type="GO" id="GO:0005634">
    <property type="term" value="C:nucleus"/>
    <property type="evidence" value="ECO:0007669"/>
    <property type="project" value="TreeGrafter"/>
</dbReference>
<feature type="compositionally biased region" description="Polar residues" evidence="2">
    <location>
        <begin position="380"/>
        <end position="401"/>
    </location>
</feature>
<feature type="compositionally biased region" description="Basic and acidic residues" evidence="2">
    <location>
        <begin position="285"/>
        <end position="299"/>
    </location>
</feature>